<dbReference type="Proteomes" id="UP000230423">
    <property type="component" value="Unassembled WGS sequence"/>
</dbReference>
<dbReference type="EMBL" id="KZ352784">
    <property type="protein sequence ID" value="PIO61948.1"/>
    <property type="molecule type" value="Genomic_DNA"/>
</dbReference>
<evidence type="ECO:0000256" key="1">
    <source>
        <dbReference type="SAM" id="Coils"/>
    </source>
</evidence>
<reference evidence="3 4" key="1">
    <citation type="submission" date="2015-09" db="EMBL/GenBank/DDBJ databases">
        <title>Draft genome of the parasitic nematode Teladorsagia circumcincta isolate WARC Sus (inbred).</title>
        <authorList>
            <person name="Mitreva M."/>
        </authorList>
    </citation>
    <scope>NUCLEOTIDE SEQUENCE [LARGE SCALE GENOMIC DNA]</scope>
    <source>
        <strain evidence="3 4">S</strain>
    </source>
</reference>
<dbReference type="AlphaFoldDB" id="A0A2G9TVL4"/>
<evidence type="ECO:0000313" key="4">
    <source>
        <dbReference type="Proteomes" id="UP000230423"/>
    </source>
</evidence>
<organism evidence="3 4">
    <name type="scientific">Teladorsagia circumcincta</name>
    <name type="common">Brown stomach worm</name>
    <name type="synonym">Ostertagia circumcincta</name>
    <dbReference type="NCBI Taxonomy" id="45464"/>
    <lineage>
        <taxon>Eukaryota</taxon>
        <taxon>Metazoa</taxon>
        <taxon>Ecdysozoa</taxon>
        <taxon>Nematoda</taxon>
        <taxon>Chromadorea</taxon>
        <taxon>Rhabditida</taxon>
        <taxon>Rhabditina</taxon>
        <taxon>Rhabditomorpha</taxon>
        <taxon>Strongyloidea</taxon>
        <taxon>Trichostrongylidae</taxon>
        <taxon>Teladorsagia</taxon>
    </lineage>
</organism>
<evidence type="ECO:0000256" key="2">
    <source>
        <dbReference type="SAM" id="MobiDB-lite"/>
    </source>
</evidence>
<feature type="coiled-coil region" evidence="1">
    <location>
        <begin position="46"/>
        <end position="76"/>
    </location>
</feature>
<gene>
    <name evidence="3" type="ORF">TELCIR_16513</name>
</gene>
<accession>A0A2G9TVL4</accession>
<evidence type="ECO:0000313" key="3">
    <source>
        <dbReference type="EMBL" id="PIO61948.1"/>
    </source>
</evidence>
<proteinExistence type="predicted"/>
<keyword evidence="4" id="KW-1185">Reference proteome</keyword>
<sequence length="370" mass="41416">MGSAQSQEEQPDVVRIDRNEIPEEYKTVGVSSDVVKRVNAQTGGGSTEAERLREELAREREEKLRLRQEMAQLTSLQQRQSGNVITPVPSKEFHAIRTMLLPYSVPDPQQACIFFPGIDFLNLHRFPSIDAAHAVANMINERFSLRPSSLARVVDVIKSLSPTKLETMHAQIKKISAEFSTLEGVVNMTMRVLESRVLPIKARSYEHWNMMPERAISLPHLEPAPQLLMVVWSDSANAVNAQQDLRQLAPSQLISSVTVVWRDNDSAPSHDGWEAAIPVEIVTGVERFYDIRSIVKQTKNDVLLIVPPGRCGLDIKTLRKAVNMILSPSLNADQLITGFEQVIELLDVHPSLHVVTREQADGGFLAVHNY</sequence>
<protein>
    <submittedName>
        <fullName evidence="3">Uncharacterized protein</fullName>
    </submittedName>
</protein>
<name>A0A2G9TVL4_TELCI</name>
<feature type="region of interest" description="Disordered" evidence="2">
    <location>
        <begin position="1"/>
        <end position="20"/>
    </location>
</feature>
<keyword evidence="1" id="KW-0175">Coiled coil</keyword>
<dbReference type="OrthoDB" id="5860880at2759"/>